<proteinExistence type="predicted"/>
<dbReference type="AlphaFoldDB" id="B3P7C6"/>
<reference evidence="2 3" key="1">
    <citation type="journal article" date="2007" name="Nature">
        <title>Evolution of genes and genomes on the Drosophila phylogeny.</title>
        <authorList>
            <consortium name="Drosophila 12 Genomes Consortium"/>
            <person name="Clark A.G."/>
            <person name="Eisen M.B."/>
            <person name="Smith D.R."/>
            <person name="Bergman C.M."/>
            <person name="Oliver B."/>
            <person name="Markow T.A."/>
            <person name="Kaufman T.C."/>
            <person name="Kellis M."/>
            <person name="Gelbart W."/>
            <person name="Iyer V.N."/>
            <person name="Pollard D.A."/>
            <person name="Sackton T.B."/>
            <person name="Larracuente A.M."/>
            <person name="Singh N.D."/>
            <person name="Abad J.P."/>
            <person name="Abt D.N."/>
            <person name="Adryan B."/>
            <person name="Aguade M."/>
            <person name="Akashi H."/>
            <person name="Anderson W.W."/>
            <person name="Aquadro C.F."/>
            <person name="Ardell D.H."/>
            <person name="Arguello R."/>
            <person name="Artieri C.G."/>
            <person name="Barbash D.A."/>
            <person name="Barker D."/>
            <person name="Barsanti P."/>
            <person name="Batterham P."/>
            <person name="Batzoglou S."/>
            <person name="Begun D."/>
            <person name="Bhutkar A."/>
            <person name="Blanco E."/>
            <person name="Bosak S.A."/>
            <person name="Bradley R.K."/>
            <person name="Brand A.D."/>
            <person name="Brent M.R."/>
            <person name="Brooks A.N."/>
            <person name="Brown R.H."/>
            <person name="Butlin R.K."/>
            <person name="Caggese C."/>
            <person name="Calvi B.R."/>
            <person name="Bernardo de Carvalho A."/>
            <person name="Caspi A."/>
            <person name="Castrezana S."/>
            <person name="Celniker S.E."/>
            <person name="Chang J.L."/>
            <person name="Chapple C."/>
            <person name="Chatterji S."/>
            <person name="Chinwalla A."/>
            <person name="Civetta A."/>
            <person name="Clifton S.W."/>
            <person name="Comeron J.M."/>
            <person name="Costello J.C."/>
            <person name="Coyne J.A."/>
            <person name="Daub J."/>
            <person name="David R.G."/>
            <person name="Delcher A.L."/>
            <person name="Delehaunty K."/>
            <person name="Do C.B."/>
            <person name="Ebling H."/>
            <person name="Edwards K."/>
            <person name="Eickbush T."/>
            <person name="Evans J.D."/>
            <person name="Filipski A."/>
            <person name="Findeiss S."/>
            <person name="Freyhult E."/>
            <person name="Fulton L."/>
            <person name="Fulton R."/>
            <person name="Garcia A.C."/>
            <person name="Gardiner A."/>
            <person name="Garfield D.A."/>
            <person name="Garvin B.E."/>
            <person name="Gibson G."/>
            <person name="Gilbert D."/>
            <person name="Gnerre S."/>
            <person name="Godfrey J."/>
            <person name="Good R."/>
            <person name="Gotea V."/>
            <person name="Gravely B."/>
            <person name="Greenberg A.J."/>
            <person name="Griffiths-Jones S."/>
            <person name="Gross S."/>
            <person name="Guigo R."/>
            <person name="Gustafson E.A."/>
            <person name="Haerty W."/>
            <person name="Hahn M.W."/>
            <person name="Halligan D.L."/>
            <person name="Halpern A.L."/>
            <person name="Halter G.M."/>
            <person name="Han M.V."/>
            <person name="Heger A."/>
            <person name="Hillier L."/>
            <person name="Hinrichs A.S."/>
            <person name="Holmes I."/>
            <person name="Hoskins R.A."/>
            <person name="Hubisz M.J."/>
            <person name="Hultmark D."/>
            <person name="Huntley M.A."/>
            <person name="Jaffe D.B."/>
            <person name="Jagadeeshan S."/>
            <person name="Jeck W.R."/>
            <person name="Johnson J."/>
            <person name="Jones C.D."/>
            <person name="Jordan W.C."/>
            <person name="Karpen G.H."/>
            <person name="Kataoka E."/>
            <person name="Keightley P.D."/>
            <person name="Kheradpour P."/>
            <person name="Kirkness E.F."/>
            <person name="Koerich L.B."/>
            <person name="Kristiansen K."/>
            <person name="Kudrna D."/>
            <person name="Kulathinal R.J."/>
            <person name="Kumar S."/>
            <person name="Kwok R."/>
            <person name="Lander E."/>
            <person name="Langley C.H."/>
            <person name="Lapoint R."/>
            <person name="Lazzaro B.P."/>
            <person name="Lee S.J."/>
            <person name="Levesque L."/>
            <person name="Li R."/>
            <person name="Lin C.F."/>
            <person name="Lin M.F."/>
            <person name="Lindblad-Toh K."/>
            <person name="Llopart A."/>
            <person name="Long M."/>
            <person name="Low L."/>
            <person name="Lozovsky E."/>
            <person name="Lu J."/>
            <person name="Luo M."/>
            <person name="Machado C.A."/>
            <person name="Makalowski W."/>
            <person name="Marzo M."/>
            <person name="Matsuda M."/>
            <person name="Matzkin L."/>
            <person name="McAllister B."/>
            <person name="McBride C.S."/>
            <person name="McKernan B."/>
            <person name="McKernan K."/>
            <person name="Mendez-Lago M."/>
            <person name="Minx P."/>
            <person name="Mollenhauer M.U."/>
            <person name="Montooth K."/>
            <person name="Mount S.M."/>
            <person name="Mu X."/>
            <person name="Myers E."/>
            <person name="Negre B."/>
            <person name="Newfeld S."/>
            <person name="Nielsen R."/>
            <person name="Noor M.A."/>
            <person name="O'Grady P."/>
            <person name="Pachter L."/>
            <person name="Papaceit M."/>
            <person name="Parisi M.J."/>
            <person name="Parisi M."/>
            <person name="Parts L."/>
            <person name="Pedersen J.S."/>
            <person name="Pesole G."/>
            <person name="Phillippy A.M."/>
            <person name="Ponting C.P."/>
            <person name="Pop M."/>
            <person name="Porcelli D."/>
            <person name="Powell J.R."/>
            <person name="Prohaska S."/>
            <person name="Pruitt K."/>
            <person name="Puig M."/>
            <person name="Quesneville H."/>
            <person name="Ram K.R."/>
            <person name="Rand D."/>
            <person name="Rasmussen M.D."/>
            <person name="Reed L.K."/>
            <person name="Reenan R."/>
            <person name="Reily A."/>
            <person name="Remington K.A."/>
            <person name="Rieger T.T."/>
            <person name="Ritchie M.G."/>
            <person name="Robin C."/>
            <person name="Rogers Y.H."/>
            <person name="Rohde C."/>
            <person name="Rozas J."/>
            <person name="Rubenfield M.J."/>
            <person name="Ruiz A."/>
            <person name="Russo S."/>
            <person name="Salzberg S.L."/>
            <person name="Sanchez-Gracia A."/>
            <person name="Saranga D.J."/>
            <person name="Sato H."/>
            <person name="Schaeffer S.W."/>
            <person name="Schatz M.C."/>
            <person name="Schlenke T."/>
            <person name="Schwartz R."/>
            <person name="Segarra C."/>
            <person name="Singh R.S."/>
            <person name="Sirot L."/>
            <person name="Sirota M."/>
            <person name="Sisneros N.B."/>
            <person name="Smith C.D."/>
            <person name="Smith T.F."/>
            <person name="Spieth J."/>
            <person name="Stage D.E."/>
            <person name="Stark A."/>
            <person name="Stephan W."/>
            <person name="Strausberg R.L."/>
            <person name="Strempel S."/>
            <person name="Sturgill D."/>
            <person name="Sutton G."/>
            <person name="Sutton G.G."/>
            <person name="Tao W."/>
            <person name="Teichmann S."/>
            <person name="Tobari Y.N."/>
            <person name="Tomimura Y."/>
            <person name="Tsolas J.M."/>
            <person name="Valente V.L."/>
            <person name="Venter E."/>
            <person name="Venter J.C."/>
            <person name="Vicario S."/>
            <person name="Vieira F.G."/>
            <person name="Vilella A.J."/>
            <person name="Villasante A."/>
            <person name="Walenz B."/>
            <person name="Wang J."/>
            <person name="Wasserman M."/>
            <person name="Watts T."/>
            <person name="Wilson D."/>
            <person name="Wilson R.K."/>
            <person name="Wing R.A."/>
            <person name="Wolfner M.F."/>
            <person name="Wong A."/>
            <person name="Wong G.K."/>
            <person name="Wu C.I."/>
            <person name="Wu G."/>
            <person name="Yamamoto D."/>
            <person name="Yang H.P."/>
            <person name="Yang S.P."/>
            <person name="Yorke J.A."/>
            <person name="Yoshida K."/>
            <person name="Zdobnov E."/>
            <person name="Zhang P."/>
            <person name="Zhang Y."/>
            <person name="Zimin A.V."/>
            <person name="Baldwin J."/>
            <person name="Abdouelleil A."/>
            <person name="Abdulkadir J."/>
            <person name="Abebe A."/>
            <person name="Abera B."/>
            <person name="Abreu J."/>
            <person name="Acer S.C."/>
            <person name="Aftuck L."/>
            <person name="Alexander A."/>
            <person name="An P."/>
            <person name="Anderson E."/>
            <person name="Anderson S."/>
            <person name="Arachi H."/>
            <person name="Azer M."/>
            <person name="Bachantsang P."/>
            <person name="Barry A."/>
            <person name="Bayul T."/>
            <person name="Berlin A."/>
            <person name="Bessette D."/>
            <person name="Bloom T."/>
            <person name="Blye J."/>
            <person name="Boguslavskiy L."/>
            <person name="Bonnet C."/>
            <person name="Boukhgalter B."/>
            <person name="Bourzgui I."/>
            <person name="Brown A."/>
            <person name="Cahill P."/>
            <person name="Channer S."/>
            <person name="Cheshatsang Y."/>
            <person name="Chuda L."/>
            <person name="Citroen M."/>
            <person name="Collymore A."/>
            <person name="Cooke P."/>
            <person name="Costello M."/>
            <person name="D'Aco K."/>
            <person name="Daza R."/>
            <person name="De Haan G."/>
            <person name="DeGray S."/>
            <person name="DeMaso C."/>
            <person name="Dhargay N."/>
            <person name="Dooley K."/>
            <person name="Dooley E."/>
            <person name="Doricent M."/>
            <person name="Dorje P."/>
            <person name="Dorjee K."/>
            <person name="Dupes A."/>
            <person name="Elong R."/>
            <person name="Falk J."/>
            <person name="Farina A."/>
            <person name="Faro S."/>
            <person name="Ferguson D."/>
            <person name="Fisher S."/>
            <person name="Foley C.D."/>
            <person name="Franke A."/>
            <person name="Friedrich D."/>
            <person name="Gadbois L."/>
            <person name="Gearin G."/>
            <person name="Gearin C.R."/>
            <person name="Giannoukos G."/>
            <person name="Goode T."/>
            <person name="Graham J."/>
            <person name="Grandbois E."/>
            <person name="Grewal S."/>
            <person name="Gyaltsen K."/>
            <person name="Hafez N."/>
            <person name="Hagos B."/>
            <person name="Hall J."/>
            <person name="Henson C."/>
            <person name="Hollinger A."/>
            <person name="Honan T."/>
            <person name="Huard M.D."/>
            <person name="Hughes L."/>
            <person name="Hurhula B."/>
            <person name="Husby M.E."/>
            <person name="Kamat A."/>
            <person name="Kanga B."/>
            <person name="Kashin S."/>
            <person name="Khazanovich D."/>
            <person name="Kisner P."/>
            <person name="Lance K."/>
            <person name="Lara M."/>
            <person name="Lee W."/>
            <person name="Lennon N."/>
            <person name="Letendre F."/>
            <person name="LeVine R."/>
            <person name="Lipovsky A."/>
            <person name="Liu X."/>
            <person name="Liu J."/>
            <person name="Liu S."/>
            <person name="Lokyitsang T."/>
            <person name="Lokyitsang Y."/>
            <person name="Lubonja R."/>
            <person name="Lui A."/>
            <person name="MacDonald P."/>
            <person name="Magnisalis V."/>
            <person name="Maru K."/>
            <person name="Matthews C."/>
            <person name="McCusker W."/>
            <person name="McDonough S."/>
            <person name="Mehta T."/>
            <person name="Meldrim J."/>
            <person name="Meneus L."/>
            <person name="Mihai O."/>
            <person name="Mihalev A."/>
            <person name="Mihova T."/>
            <person name="Mittelman R."/>
            <person name="Mlenga V."/>
            <person name="Montmayeur A."/>
            <person name="Mulrain L."/>
            <person name="Navidi A."/>
            <person name="Naylor J."/>
            <person name="Negash T."/>
            <person name="Nguyen T."/>
            <person name="Nguyen N."/>
            <person name="Nicol R."/>
            <person name="Norbu C."/>
            <person name="Norbu N."/>
            <person name="Novod N."/>
            <person name="O'Neill B."/>
            <person name="Osman S."/>
            <person name="Markiewicz E."/>
            <person name="Oyono O.L."/>
            <person name="Patti C."/>
            <person name="Phunkhang P."/>
            <person name="Pierre F."/>
            <person name="Priest M."/>
            <person name="Raghuraman S."/>
            <person name="Rege F."/>
            <person name="Reyes R."/>
            <person name="Rise C."/>
            <person name="Rogov P."/>
            <person name="Ross K."/>
            <person name="Ryan E."/>
            <person name="Settipalli S."/>
            <person name="Shea T."/>
            <person name="Sherpa N."/>
            <person name="Shi L."/>
            <person name="Shih D."/>
            <person name="Sparrow T."/>
            <person name="Spaulding J."/>
            <person name="Stalker J."/>
            <person name="Stange-Thomann N."/>
            <person name="Stavropoulos S."/>
            <person name="Stone C."/>
            <person name="Strader C."/>
            <person name="Tesfaye S."/>
            <person name="Thomson T."/>
            <person name="Thoulutsang Y."/>
            <person name="Thoulutsang D."/>
            <person name="Topham K."/>
            <person name="Topping I."/>
            <person name="Tsamla T."/>
            <person name="Vassiliev H."/>
            <person name="Vo A."/>
            <person name="Wangchuk T."/>
            <person name="Wangdi T."/>
            <person name="Weiand M."/>
            <person name="Wilkinson J."/>
            <person name="Wilson A."/>
            <person name="Yadav S."/>
            <person name="Young G."/>
            <person name="Yu Q."/>
            <person name="Zembek L."/>
            <person name="Zhong D."/>
            <person name="Zimmer A."/>
            <person name="Zwirko Z."/>
            <person name="Jaffe D.B."/>
            <person name="Alvarez P."/>
            <person name="Brockman W."/>
            <person name="Butler J."/>
            <person name="Chin C."/>
            <person name="Gnerre S."/>
            <person name="Grabherr M."/>
            <person name="Kleber M."/>
            <person name="Mauceli E."/>
            <person name="MacCallum I."/>
        </authorList>
    </citation>
    <scope>NUCLEOTIDE SEQUENCE [LARGE SCALE GENOMIC DNA]</scope>
    <source>
        <strain evidence="2 3">TSC#14021-0224.01</strain>
    </source>
</reference>
<gene>
    <name evidence="2" type="primary">Dere\GG16735</name>
    <name evidence="2" type="ORF">Dere_GG16735</name>
</gene>
<organism evidence="2 3">
    <name type="scientific">Drosophila erecta</name>
    <name type="common">Fruit fly</name>
    <dbReference type="NCBI Taxonomy" id="7220"/>
    <lineage>
        <taxon>Eukaryota</taxon>
        <taxon>Metazoa</taxon>
        <taxon>Ecdysozoa</taxon>
        <taxon>Arthropoda</taxon>
        <taxon>Hexapoda</taxon>
        <taxon>Insecta</taxon>
        <taxon>Pterygota</taxon>
        <taxon>Neoptera</taxon>
        <taxon>Endopterygota</taxon>
        <taxon>Diptera</taxon>
        <taxon>Brachycera</taxon>
        <taxon>Muscomorpha</taxon>
        <taxon>Ephydroidea</taxon>
        <taxon>Drosophilidae</taxon>
        <taxon>Drosophila</taxon>
        <taxon>Sophophora</taxon>
    </lineage>
</organism>
<feature type="chain" id="PRO_5002796316" evidence="1">
    <location>
        <begin position="23"/>
        <end position="82"/>
    </location>
</feature>
<dbReference type="HOGENOM" id="CLU_2560658_0_0_1"/>
<evidence type="ECO:0000256" key="1">
    <source>
        <dbReference type="SAM" id="SignalP"/>
    </source>
</evidence>
<evidence type="ECO:0000313" key="3">
    <source>
        <dbReference type="Proteomes" id="UP000008711"/>
    </source>
</evidence>
<dbReference type="OrthoDB" id="4473401at2759"/>
<accession>B3P7C6</accession>
<protein>
    <submittedName>
        <fullName evidence="2">GG16735</fullName>
    </submittedName>
</protein>
<keyword evidence="3" id="KW-1185">Reference proteome</keyword>
<feature type="signal peptide" evidence="1">
    <location>
        <begin position="1"/>
        <end position="22"/>
    </location>
</feature>
<dbReference type="PhylomeDB" id="B3P7C6"/>
<reference evidence="2 3" key="2">
    <citation type="journal article" date="2008" name="Bioinformatics">
        <title>Assembly reconciliation.</title>
        <authorList>
            <person name="Zimin A.V."/>
            <person name="Smith D.R."/>
            <person name="Sutton G."/>
            <person name="Yorke J.A."/>
        </authorList>
    </citation>
    <scope>NUCLEOTIDE SEQUENCE [LARGE SCALE GENOMIC DNA]</scope>
    <source>
        <strain evidence="2 3">TSC#14021-0224.01</strain>
    </source>
</reference>
<evidence type="ECO:0000313" key="2">
    <source>
        <dbReference type="EMBL" id="EDV54015.1"/>
    </source>
</evidence>
<sequence>MWTKLIYLMLLWGFFCTTKVHGKRKMRDLEVRRITIFGSHRVRQGKSGILKSHRYKYHSFCRKMFVHTQLWNVQKKYRGIWL</sequence>
<dbReference type="EMBL" id="CH954182">
    <property type="protein sequence ID" value="EDV54015.1"/>
    <property type="molecule type" value="Genomic_DNA"/>
</dbReference>
<dbReference type="Proteomes" id="UP000008711">
    <property type="component" value="Unassembled WGS sequence"/>
</dbReference>
<name>B3P7C6_DROER</name>
<keyword evidence="1" id="KW-0732">Signal</keyword>